<keyword evidence="5" id="KW-1185">Reference proteome</keyword>
<dbReference type="Gene3D" id="1.10.10.10">
    <property type="entry name" value="Winged helix-like DNA-binding domain superfamily/Winged helix DNA-binding domain"/>
    <property type="match status" value="1"/>
</dbReference>
<protein>
    <submittedName>
        <fullName evidence="4">Putative DNA processing protein DprA</fullName>
    </submittedName>
</protein>
<evidence type="ECO:0000313" key="5">
    <source>
        <dbReference type="Proteomes" id="UP000467105"/>
    </source>
</evidence>
<organism evidence="4 5">
    <name type="scientific">Mycobacterium parmense</name>
    <dbReference type="NCBI Taxonomy" id="185642"/>
    <lineage>
        <taxon>Bacteria</taxon>
        <taxon>Bacillati</taxon>
        <taxon>Actinomycetota</taxon>
        <taxon>Actinomycetes</taxon>
        <taxon>Mycobacteriales</taxon>
        <taxon>Mycobacteriaceae</taxon>
        <taxon>Mycobacterium</taxon>
        <taxon>Mycobacterium simiae complex</taxon>
    </lineage>
</organism>
<dbReference type="InterPro" id="IPR057666">
    <property type="entry name" value="DrpA_SLOG"/>
</dbReference>
<dbReference type="PANTHER" id="PTHR43022">
    <property type="entry name" value="PROTEIN SMF"/>
    <property type="match status" value="1"/>
</dbReference>
<dbReference type="Pfam" id="PF02481">
    <property type="entry name" value="DNA_processg_A"/>
    <property type="match status" value="1"/>
</dbReference>
<feature type="domain" description="DprA winged helix" evidence="3">
    <location>
        <begin position="309"/>
        <end position="365"/>
    </location>
</feature>
<reference evidence="4 5" key="1">
    <citation type="journal article" date="2019" name="Emerg. Microbes Infect.">
        <title>Comprehensive subspecies identification of 175 nontuberculous mycobacteria species based on 7547 genomic profiles.</title>
        <authorList>
            <person name="Matsumoto Y."/>
            <person name="Kinjo T."/>
            <person name="Motooka D."/>
            <person name="Nabeya D."/>
            <person name="Jung N."/>
            <person name="Uechi K."/>
            <person name="Horii T."/>
            <person name="Iida T."/>
            <person name="Fujita J."/>
            <person name="Nakamura S."/>
        </authorList>
    </citation>
    <scope>NUCLEOTIDE SEQUENCE [LARGE SCALE GENOMIC DNA]</scope>
    <source>
        <strain evidence="4 5">JCM 14742</strain>
    </source>
</reference>
<comment type="similarity">
    <text evidence="1">Belongs to the DprA/Smf family.</text>
</comment>
<dbReference type="Proteomes" id="UP000467105">
    <property type="component" value="Chromosome"/>
</dbReference>
<feature type="domain" description="Smf/DprA SLOG" evidence="2">
    <location>
        <begin position="75"/>
        <end position="293"/>
    </location>
</feature>
<gene>
    <name evidence="4" type="primary">dprA</name>
    <name evidence="4" type="ORF">MPRM_23150</name>
</gene>
<dbReference type="InterPro" id="IPR003488">
    <property type="entry name" value="DprA"/>
</dbReference>
<dbReference type="PANTHER" id="PTHR43022:SF1">
    <property type="entry name" value="PROTEIN SMF"/>
    <property type="match status" value="1"/>
</dbReference>
<dbReference type="NCBIfam" id="TIGR00732">
    <property type="entry name" value="dprA"/>
    <property type="match status" value="1"/>
</dbReference>
<dbReference type="GO" id="GO:0009294">
    <property type="term" value="P:DNA-mediated transformation"/>
    <property type="evidence" value="ECO:0007669"/>
    <property type="project" value="InterPro"/>
</dbReference>
<dbReference type="InterPro" id="IPR041614">
    <property type="entry name" value="DprA_WH"/>
</dbReference>
<evidence type="ECO:0000259" key="2">
    <source>
        <dbReference type="Pfam" id="PF02481"/>
    </source>
</evidence>
<name>A0A7I7YVL5_9MYCO</name>
<dbReference type="Gene3D" id="3.40.50.450">
    <property type="match status" value="1"/>
</dbReference>
<evidence type="ECO:0000259" key="3">
    <source>
        <dbReference type="Pfam" id="PF17782"/>
    </source>
</evidence>
<proteinExistence type="inferred from homology"/>
<dbReference type="OrthoDB" id="9785707at2"/>
<accession>A0A7I7YVL5</accession>
<evidence type="ECO:0000256" key="1">
    <source>
        <dbReference type="ARBA" id="ARBA00006525"/>
    </source>
</evidence>
<dbReference type="AlphaFoldDB" id="A0A7I7YVL5"/>
<dbReference type="Pfam" id="PF17782">
    <property type="entry name" value="WHD_DprA"/>
    <property type="match status" value="1"/>
</dbReference>
<dbReference type="RefSeq" id="WP_085269185.1">
    <property type="nucleotide sequence ID" value="NZ_AP022614.1"/>
</dbReference>
<evidence type="ECO:0000313" key="4">
    <source>
        <dbReference type="EMBL" id="BBZ45034.1"/>
    </source>
</evidence>
<sequence>MSETELRAWAYLSRVAEPPCAELAGLVGRVGPVEAADRVRRGAVDADLARHTEARRESDRAATDLALLASRGGRLITPDDEEWPLLAFAGFDGAGTRSRGGAPLVLWALGPARLDEVSRRAAAVVGTRAATSYGEQVAADLAAGLAERDVAVVSGGAYGIDGAAHRAALVCDGITVAALAGGIDVPYPAGHSALLHRIAQTGLLFTEYPPGERPARHRFLTRNRLVAAVAGAVVVVEAGLRSGAASTAAWGRALGRVAAAVPGPVTSSASAGCHALLRDGAELVTRADDVVELVGGIGELAPEPARPVTALDGLGAAERRVYEALPGRGAVTVDEIAVASAMVPEQVLGPLAMLELAGLVQRCDGRWRIVRPLRGRAAKTPRLV</sequence>
<dbReference type="SUPFAM" id="SSF102405">
    <property type="entry name" value="MCP/YpsA-like"/>
    <property type="match status" value="1"/>
</dbReference>
<dbReference type="InterPro" id="IPR036388">
    <property type="entry name" value="WH-like_DNA-bd_sf"/>
</dbReference>
<dbReference type="EMBL" id="AP022614">
    <property type="protein sequence ID" value="BBZ45034.1"/>
    <property type="molecule type" value="Genomic_DNA"/>
</dbReference>